<comment type="similarity">
    <text evidence="3">Belongs to the glycogen phosphorylase family.</text>
</comment>
<evidence type="ECO:0000256" key="6">
    <source>
        <dbReference type="ARBA" id="ARBA00022676"/>
    </source>
</evidence>
<name>A0ABM8Z2Q0_9PROT</name>
<dbReference type="InterPro" id="IPR052182">
    <property type="entry name" value="Glycogen/Maltodextrin_Phosph"/>
</dbReference>
<accession>A0ABM8Z2Q0</accession>
<evidence type="ECO:0000256" key="10">
    <source>
        <dbReference type="ARBA" id="ARBA00025174"/>
    </source>
</evidence>
<evidence type="ECO:0000313" key="13">
    <source>
        <dbReference type="Proteomes" id="UP000839052"/>
    </source>
</evidence>
<keyword evidence="6 12" id="KW-0328">Glycosyltransferase</keyword>
<sequence>MYKSTPHILEVRPKIPARLARLEELANNLWYSWDLPTRDLFSYIQRKLWDEVGQNPKAFLRCVDERCLITASEDQIFLDQYHRTLSAYDSYHTKPVRNSHAEGFAENDLIAYFCAEFGFHESFPIYSGGLGILAGDHCKSASDMHLPFVGVGLLYRQGYFHQTIDGDGNQKALYSDSEFESLPISPVLNSDGSEVHVSVDLPGRSVAIKVWQARVGNVTIYLLDTDLDENSQQDRAITHHLYGGDKSIRIEQEIVLGIGGARALGAMGIKPSVWHINEGHAAFLLLERVRILTEQGIEFSAALEAVAAHTVFTTHTPVPAGHDHFDYGMMMYYFENYYPQLNISRDEFLALGNVSNTPDFNMTALAIHCSRFQNGVSRIHGKISAKICAEMWPEIEQEDNPISYITNGVHMPTFLAKEWSEVFVRYLGWDWSQHVADVGFWERVDSIPDHQFWSVRESLKSRMLQLIRYRISRQHFRNHGSEAHLDRILKYADPANPNVLTIGFARRFATYKRAALLFEDLNWLRQIMQDPERPVLFIFAGKAHPADIPGQDLIRRVTQISRMPEFEGKILMLEGYDLRLARRMVAGVDVWLNTPLYPLEASGTSGMKAAMNGVLNLSVLDGWWDEGYDGKNGWAIKPVSEFLPEAQRNREESQTLYELMQDQVIPTYYKHNKMGYSSEWVKMSKRSIATLLPSFNATRMVGEYVAKTYLPATWQYRKYCDHDFEGARQISAWKNTVRKAWPGVTIRRLGSPKQSIMFREGVYFEVSINLNGLQPADVTVEMLIGHAYNKEKLKQSMRYQFAAQEVNAETGEHVYVLELTPELCGKLEYRIRVYPRHEMLTHPFELGLMRWL</sequence>
<evidence type="ECO:0000256" key="2">
    <source>
        <dbReference type="ARBA" id="ARBA00001933"/>
    </source>
</evidence>
<keyword evidence="7 12" id="KW-0808">Transferase</keyword>
<feature type="domain" description="DUF3417" evidence="11">
    <location>
        <begin position="15"/>
        <end position="122"/>
    </location>
</feature>
<dbReference type="PANTHER" id="PTHR42655:SF1">
    <property type="entry name" value="GLYCOGEN PHOSPHORYLASE"/>
    <property type="match status" value="1"/>
</dbReference>
<reference evidence="12 13" key="1">
    <citation type="submission" date="2021-10" db="EMBL/GenBank/DDBJ databases">
        <authorList>
            <person name="Koch H."/>
        </authorList>
    </citation>
    <scope>NUCLEOTIDE SEQUENCE [LARGE SCALE GENOMIC DNA]</scope>
    <source>
        <strain evidence="12">6680</strain>
    </source>
</reference>
<comment type="catalytic activity">
    <reaction evidence="1">
        <text>[(1-&gt;4)-alpha-D-glucosyl](n) + phosphate = [(1-&gt;4)-alpha-D-glucosyl](n-1) + alpha-D-glucose 1-phosphate</text>
        <dbReference type="Rhea" id="RHEA:41732"/>
        <dbReference type="Rhea" id="RHEA-COMP:9584"/>
        <dbReference type="Rhea" id="RHEA-COMP:9586"/>
        <dbReference type="ChEBI" id="CHEBI:15444"/>
        <dbReference type="ChEBI" id="CHEBI:43474"/>
        <dbReference type="ChEBI" id="CHEBI:58601"/>
        <dbReference type="EC" id="2.4.1.1"/>
    </reaction>
</comment>
<keyword evidence="8" id="KW-0663">Pyridoxal phosphate</keyword>
<dbReference type="InterPro" id="IPR024517">
    <property type="entry name" value="Glycogen_phosphorylase_DUF3417"/>
</dbReference>
<keyword evidence="13" id="KW-1185">Reference proteome</keyword>
<dbReference type="InterPro" id="IPR000811">
    <property type="entry name" value="Glyco_trans_35"/>
</dbReference>
<dbReference type="Gene3D" id="3.40.50.2000">
    <property type="entry name" value="Glycogen Phosphorylase B"/>
    <property type="match status" value="2"/>
</dbReference>
<evidence type="ECO:0000256" key="3">
    <source>
        <dbReference type="ARBA" id="ARBA00006047"/>
    </source>
</evidence>
<evidence type="ECO:0000256" key="5">
    <source>
        <dbReference type="ARBA" id="ARBA00022533"/>
    </source>
</evidence>
<dbReference type="GO" id="GO:0004645">
    <property type="term" value="F:1,4-alpha-oligoglucan phosphorylase activity"/>
    <property type="evidence" value="ECO:0007669"/>
    <property type="project" value="UniProtKB-EC"/>
</dbReference>
<comment type="cofactor">
    <cofactor evidence="2">
        <name>pyridoxal 5'-phosphate</name>
        <dbReference type="ChEBI" id="CHEBI:597326"/>
    </cofactor>
</comment>
<evidence type="ECO:0000313" key="12">
    <source>
        <dbReference type="EMBL" id="CAG9934168.1"/>
    </source>
</evidence>
<dbReference type="NCBIfam" id="TIGR02094">
    <property type="entry name" value="more_P_ylases"/>
    <property type="match status" value="1"/>
</dbReference>
<gene>
    <name evidence="12" type="primary">malP</name>
    <name evidence="12" type="ORF">NTG6680_2919</name>
</gene>
<dbReference type="SUPFAM" id="SSF53756">
    <property type="entry name" value="UDP-Glycosyltransferase/glycogen phosphorylase"/>
    <property type="match status" value="1"/>
</dbReference>
<dbReference type="PROSITE" id="PS00102">
    <property type="entry name" value="PHOSPHORYLASE"/>
    <property type="match status" value="1"/>
</dbReference>
<dbReference type="Pfam" id="PF00343">
    <property type="entry name" value="Phosphorylase"/>
    <property type="match status" value="1"/>
</dbReference>
<evidence type="ECO:0000256" key="8">
    <source>
        <dbReference type="ARBA" id="ARBA00022898"/>
    </source>
</evidence>
<evidence type="ECO:0000256" key="1">
    <source>
        <dbReference type="ARBA" id="ARBA00001275"/>
    </source>
</evidence>
<dbReference type="InterPro" id="IPR035090">
    <property type="entry name" value="Pyridoxal_P_attach_site"/>
</dbReference>
<dbReference type="EC" id="2.4.1.1" evidence="4"/>
<dbReference type="Proteomes" id="UP000839052">
    <property type="component" value="Chromosome"/>
</dbReference>
<dbReference type="Pfam" id="PF11897">
    <property type="entry name" value="DUF3417"/>
    <property type="match status" value="1"/>
</dbReference>
<dbReference type="PANTHER" id="PTHR42655">
    <property type="entry name" value="GLYCOGEN PHOSPHORYLASE"/>
    <property type="match status" value="1"/>
</dbReference>
<organism evidence="12 13">
    <name type="scientific">Candidatus Nitrotoga arctica</name>
    <dbReference type="NCBI Taxonomy" id="453162"/>
    <lineage>
        <taxon>Bacteria</taxon>
        <taxon>Pseudomonadati</taxon>
        <taxon>Pseudomonadota</taxon>
        <taxon>Betaproteobacteria</taxon>
        <taxon>Nitrosomonadales</taxon>
        <taxon>Gallionellaceae</taxon>
        <taxon>Candidatus Nitrotoga</taxon>
    </lineage>
</organism>
<evidence type="ECO:0000256" key="7">
    <source>
        <dbReference type="ARBA" id="ARBA00022679"/>
    </source>
</evidence>
<keyword evidence="5" id="KW-0021">Allosteric enzyme</keyword>
<protein>
    <recommendedName>
        <fullName evidence="4">glycogen phosphorylase</fullName>
        <ecNumber evidence="4">2.4.1.1</ecNumber>
    </recommendedName>
</protein>
<proteinExistence type="inferred from homology"/>
<dbReference type="RefSeq" id="WP_239797835.1">
    <property type="nucleotide sequence ID" value="NZ_OU912926.1"/>
</dbReference>
<keyword evidence="9" id="KW-0119">Carbohydrate metabolism</keyword>
<dbReference type="PIRSF" id="PIRSF000460">
    <property type="entry name" value="Pprylas_GlgP"/>
    <property type="match status" value="1"/>
</dbReference>
<comment type="function">
    <text evidence="10">Phosphorylase is an important allosteric enzyme in carbohydrate metabolism. Enzymes from different sources differ in their regulatory mechanisms and in their natural substrates. However, all known phosphorylases share catalytic and structural properties.</text>
</comment>
<evidence type="ECO:0000256" key="9">
    <source>
        <dbReference type="ARBA" id="ARBA00023277"/>
    </source>
</evidence>
<evidence type="ECO:0000256" key="4">
    <source>
        <dbReference type="ARBA" id="ARBA00012591"/>
    </source>
</evidence>
<dbReference type="EMBL" id="OU912926">
    <property type="protein sequence ID" value="CAG9934168.1"/>
    <property type="molecule type" value="Genomic_DNA"/>
</dbReference>
<evidence type="ECO:0000259" key="11">
    <source>
        <dbReference type="Pfam" id="PF11897"/>
    </source>
</evidence>
<dbReference type="InterPro" id="IPR011834">
    <property type="entry name" value="Agluc_phsphrylas"/>
</dbReference>